<dbReference type="AlphaFoldDB" id="A0A2M6W5W6"/>
<dbReference type="Proteomes" id="UP000231426">
    <property type="component" value="Unassembled WGS sequence"/>
</dbReference>
<sequence>MSVFSKLKQFKDLRDQGKKLQSALSGESVTTHSAGGQIDLTMDGSLNISHLSITPELLSSNNREKIQNGIKDAHNDALKKMQRTIATKMQQMEGFKMPGSQ</sequence>
<dbReference type="InterPro" id="IPR036894">
    <property type="entry name" value="YbaB-like_sf"/>
</dbReference>
<gene>
    <name evidence="1" type="ORF">COU29_04185</name>
</gene>
<comment type="caution">
    <text evidence="1">The sequence shown here is derived from an EMBL/GenBank/DDBJ whole genome shotgun (WGS) entry which is preliminary data.</text>
</comment>
<evidence type="ECO:0000313" key="2">
    <source>
        <dbReference type="Proteomes" id="UP000231426"/>
    </source>
</evidence>
<evidence type="ECO:0000313" key="1">
    <source>
        <dbReference type="EMBL" id="PIT88182.1"/>
    </source>
</evidence>
<name>A0A2M6W5W6_9BACT</name>
<dbReference type="EMBL" id="PFBV01000005">
    <property type="protein sequence ID" value="PIT88182.1"/>
    <property type="molecule type" value="Genomic_DNA"/>
</dbReference>
<reference evidence="2" key="1">
    <citation type="submission" date="2017-09" db="EMBL/GenBank/DDBJ databases">
        <title>Depth-based differentiation of microbial function through sediment-hosted aquifers and enrichment of novel symbionts in the deep terrestrial subsurface.</title>
        <authorList>
            <person name="Probst A.J."/>
            <person name="Ladd B."/>
            <person name="Jarett J.K."/>
            <person name="Geller-Mcgrath D.E."/>
            <person name="Sieber C.M.K."/>
            <person name="Emerson J.B."/>
            <person name="Anantharaman K."/>
            <person name="Thomas B.C."/>
            <person name="Malmstrom R."/>
            <person name="Stieglmeier M."/>
            <person name="Klingl A."/>
            <person name="Woyke T."/>
            <person name="Ryan C.M."/>
            <person name="Banfield J.F."/>
        </authorList>
    </citation>
    <scope>NUCLEOTIDE SEQUENCE [LARGE SCALE GENOMIC DNA]</scope>
</reference>
<dbReference type="SUPFAM" id="SSF82607">
    <property type="entry name" value="YbaB-like"/>
    <property type="match status" value="1"/>
</dbReference>
<dbReference type="Gene3D" id="3.30.1310.10">
    <property type="entry name" value="Nucleoid-associated protein YbaB-like domain"/>
    <property type="match status" value="1"/>
</dbReference>
<dbReference type="InterPro" id="IPR004401">
    <property type="entry name" value="YbaB/EbfC"/>
</dbReference>
<dbReference type="Pfam" id="PF02575">
    <property type="entry name" value="YbaB_DNA_bd"/>
    <property type="match status" value="1"/>
</dbReference>
<organism evidence="1 2">
    <name type="scientific">Candidatus Magasanikbacteria bacterium CG10_big_fil_rev_8_21_14_0_10_36_32</name>
    <dbReference type="NCBI Taxonomy" id="1974646"/>
    <lineage>
        <taxon>Bacteria</taxon>
        <taxon>Candidatus Magasanikiibacteriota</taxon>
    </lineage>
</organism>
<protein>
    <recommendedName>
        <fullName evidence="3">Nucleoid-associated protein, YbaB/EbfC family</fullName>
    </recommendedName>
</protein>
<accession>A0A2M6W5W6</accession>
<dbReference type="PIRSF" id="PIRSF004555">
    <property type="entry name" value="UCP004555"/>
    <property type="match status" value="1"/>
</dbReference>
<evidence type="ECO:0008006" key="3">
    <source>
        <dbReference type="Google" id="ProtNLM"/>
    </source>
</evidence>
<proteinExistence type="predicted"/>
<dbReference type="GO" id="GO:0003677">
    <property type="term" value="F:DNA binding"/>
    <property type="evidence" value="ECO:0007669"/>
    <property type="project" value="InterPro"/>
</dbReference>